<dbReference type="EMBL" id="GBRH01180104">
    <property type="protein sequence ID" value="JAE17792.1"/>
    <property type="molecule type" value="Transcribed_RNA"/>
</dbReference>
<protein>
    <submittedName>
        <fullName evidence="1">Uncharacterized protein</fullName>
    </submittedName>
</protein>
<reference evidence="1" key="2">
    <citation type="journal article" date="2015" name="Data Brief">
        <title>Shoot transcriptome of the giant reed, Arundo donax.</title>
        <authorList>
            <person name="Barrero R.A."/>
            <person name="Guerrero F.D."/>
            <person name="Moolhuijzen P."/>
            <person name="Goolsby J.A."/>
            <person name="Tidwell J."/>
            <person name="Bellgard S.E."/>
            <person name="Bellgard M.I."/>
        </authorList>
    </citation>
    <scope>NUCLEOTIDE SEQUENCE</scope>
    <source>
        <tissue evidence="1">Shoot tissue taken approximately 20 cm above the soil surface</tissue>
    </source>
</reference>
<sequence>MMCISSIPLHTLFSDLMYRIHIISLRT</sequence>
<accession>A0A0A9FZV0</accession>
<organism evidence="1">
    <name type="scientific">Arundo donax</name>
    <name type="common">Giant reed</name>
    <name type="synonym">Donax arundinaceus</name>
    <dbReference type="NCBI Taxonomy" id="35708"/>
    <lineage>
        <taxon>Eukaryota</taxon>
        <taxon>Viridiplantae</taxon>
        <taxon>Streptophyta</taxon>
        <taxon>Embryophyta</taxon>
        <taxon>Tracheophyta</taxon>
        <taxon>Spermatophyta</taxon>
        <taxon>Magnoliopsida</taxon>
        <taxon>Liliopsida</taxon>
        <taxon>Poales</taxon>
        <taxon>Poaceae</taxon>
        <taxon>PACMAD clade</taxon>
        <taxon>Arundinoideae</taxon>
        <taxon>Arundineae</taxon>
        <taxon>Arundo</taxon>
    </lineage>
</organism>
<dbReference type="AlphaFoldDB" id="A0A0A9FZV0"/>
<name>A0A0A9FZV0_ARUDO</name>
<reference evidence="1" key="1">
    <citation type="submission" date="2014-09" db="EMBL/GenBank/DDBJ databases">
        <authorList>
            <person name="Magalhaes I.L.F."/>
            <person name="Oliveira U."/>
            <person name="Santos F.R."/>
            <person name="Vidigal T.H.D.A."/>
            <person name="Brescovit A.D."/>
            <person name="Santos A.J."/>
        </authorList>
    </citation>
    <scope>NUCLEOTIDE SEQUENCE</scope>
    <source>
        <tissue evidence="1">Shoot tissue taken approximately 20 cm above the soil surface</tissue>
    </source>
</reference>
<proteinExistence type="predicted"/>
<evidence type="ECO:0000313" key="1">
    <source>
        <dbReference type="EMBL" id="JAE17792.1"/>
    </source>
</evidence>